<dbReference type="Proteomes" id="UP000001056">
    <property type="component" value="Unassembled WGS sequence"/>
</dbReference>
<feature type="compositionally biased region" description="Polar residues" evidence="1">
    <location>
        <begin position="336"/>
        <end position="348"/>
    </location>
</feature>
<dbReference type="VEuPathDB" id="FungiDB:CHGG_01410"/>
<feature type="region of interest" description="Disordered" evidence="1">
    <location>
        <begin position="238"/>
        <end position="268"/>
    </location>
</feature>
<feature type="compositionally biased region" description="Acidic residues" evidence="1">
    <location>
        <begin position="303"/>
        <end position="334"/>
    </location>
</feature>
<dbReference type="OMA" id="RWICLLQ"/>
<feature type="compositionally biased region" description="Low complexity" evidence="1">
    <location>
        <begin position="165"/>
        <end position="176"/>
    </location>
</feature>
<sequence length="619" mass="65648">MATRQERMRDRMRGAGRHNVGDIDFGFIIPVAEEPVDEPEEPPVVEPSPLPPLATRLSLNTSAKRKQLDRDVSRLSQTPTSYPTTSHDVYSIPDASTEAGDETATHAAPEDHPMADAPPLTTITTTTKPPPPPPHHLPQQRGPLSSVISATKRLSFDPSSPPPRNTTTTNTTPTATRHLHHHHLPTDMEITTEMEVTESPADAPGSGRRRPLRVGPGTPLAGSSALLQRVMEEEDLDAEGDASMGLDVSRGSGGVENSSPTHRRVARRGRGRAVLGGWGRVVGSVAESVAESEVELGVEDDVEEVDVKEGEEEVEEGVEEVGEEVEEVEEEVIEESTVQLEDGQTSADEVQTVAEQEVEEAQEVGEEEAAQRLGRKRPCRSPRAPSPELGSGAAEDLPAPKRRRGRPGASPAQQQQPAKKPRAPGSGSGSAETEAEAEAGKQRNKQGRTRRPPTGDDDSDGERPSGSVPSHRTTVQQATTHCRGRGRTGLDSSSNGEIPFTSRGRCSMAVGCPLLSFWRGSFIEAYMGPSLPRAAAEQLKDAGHEGRGTKDDVPGSGSIPGGAEDQVVGTHHCPRHSPFPPEEGALGAKGEAHAAGRNPPDPRGKGAGSAADGCDTYPA</sequence>
<feature type="compositionally biased region" description="Basic and acidic residues" evidence="1">
    <location>
        <begin position="538"/>
        <end position="553"/>
    </location>
</feature>
<evidence type="ECO:0000313" key="2">
    <source>
        <dbReference type="EMBL" id="EAQ93175.1"/>
    </source>
</evidence>
<dbReference type="OrthoDB" id="5377952at2759"/>
<name>Q2HEE4_CHAGB</name>
<feature type="region of interest" description="Disordered" evidence="1">
    <location>
        <begin position="194"/>
        <end position="219"/>
    </location>
</feature>
<dbReference type="InParanoid" id="Q2HEE4"/>
<feature type="region of interest" description="Disordered" evidence="1">
    <location>
        <begin position="31"/>
        <end position="181"/>
    </location>
</feature>
<organism evidence="2 3">
    <name type="scientific">Chaetomium globosum (strain ATCC 6205 / CBS 148.51 / DSM 1962 / NBRC 6347 / NRRL 1970)</name>
    <name type="common">Soil fungus</name>
    <dbReference type="NCBI Taxonomy" id="306901"/>
    <lineage>
        <taxon>Eukaryota</taxon>
        <taxon>Fungi</taxon>
        <taxon>Dikarya</taxon>
        <taxon>Ascomycota</taxon>
        <taxon>Pezizomycotina</taxon>
        <taxon>Sordariomycetes</taxon>
        <taxon>Sordariomycetidae</taxon>
        <taxon>Sordariales</taxon>
        <taxon>Chaetomiaceae</taxon>
        <taxon>Chaetomium</taxon>
    </lineage>
</organism>
<feature type="region of interest" description="Disordered" evidence="1">
    <location>
        <begin position="1"/>
        <end position="20"/>
    </location>
</feature>
<feature type="compositionally biased region" description="Acidic residues" evidence="1">
    <location>
        <begin position="356"/>
        <end position="368"/>
    </location>
</feature>
<feature type="compositionally biased region" description="Basic and acidic residues" evidence="1">
    <location>
        <begin position="1"/>
        <end position="13"/>
    </location>
</feature>
<feature type="compositionally biased region" description="Polar residues" evidence="1">
    <location>
        <begin position="74"/>
        <end position="88"/>
    </location>
</feature>
<feature type="region of interest" description="Disordered" evidence="1">
    <location>
        <begin position="536"/>
        <end position="619"/>
    </location>
</feature>
<dbReference type="HOGENOM" id="CLU_441441_0_0_1"/>
<dbReference type="GeneID" id="4387418"/>
<accession>Q2HEE4</accession>
<feature type="compositionally biased region" description="Basic and acidic residues" evidence="1">
    <location>
        <begin position="590"/>
        <end position="604"/>
    </location>
</feature>
<feature type="compositionally biased region" description="Acidic residues" evidence="1">
    <location>
        <begin position="34"/>
        <end position="43"/>
    </location>
</feature>
<gene>
    <name evidence="2" type="ORF">CHGG_01410</name>
</gene>
<protein>
    <submittedName>
        <fullName evidence="2">Uncharacterized protein</fullName>
    </submittedName>
</protein>
<reference evidence="3" key="1">
    <citation type="journal article" date="2015" name="Genome Announc.">
        <title>Draft genome sequence of the cellulolytic fungus Chaetomium globosum.</title>
        <authorList>
            <person name="Cuomo C.A."/>
            <person name="Untereiner W.A."/>
            <person name="Ma L.-J."/>
            <person name="Grabherr M."/>
            <person name="Birren B.W."/>
        </authorList>
    </citation>
    <scope>NUCLEOTIDE SEQUENCE [LARGE SCALE GENOMIC DNA]</scope>
    <source>
        <strain evidence="3">ATCC 6205 / CBS 148.51 / DSM 1962 / NBRC 6347 / NRRL 1970</strain>
    </source>
</reference>
<evidence type="ECO:0000256" key="1">
    <source>
        <dbReference type="SAM" id="MobiDB-lite"/>
    </source>
</evidence>
<feature type="compositionally biased region" description="Low complexity" evidence="1">
    <location>
        <begin position="407"/>
        <end position="432"/>
    </location>
</feature>
<proteinExistence type="predicted"/>
<dbReference type="AlphaFoldDB" id="Q2HEE4"/>
<feature type="compositionally biased region" description="Low complexity" evidence="1">
    <location>
        <begin position="118"/>
        <end position="127"/>
    </location>
</feature>
<feature type="compositionally biased region" description="Polar residues" evidence="1">
    <location>
        <begin position="467"/>
        <end position="480"/>
    </location>
</feature>
<dbReference type="RefSeq" id="XP_001220631.1">
    <property type="nucleotide sequence ID" value="XM_001220630.1"/>
</dbReference>
<evidence type="ECO:0000313" key="3">
    <source>
        <dbReference type="Proteomes" id="UP000001056"/>
    </source>
</evidence>
<feature type="region of interest" description="Disordered" evidence="1">
    <location>
        <begin position="303"/>
        <end position="502"/>
    </location>
</feature>
<dbReference type="EMBL" id="CH408029">
    <property type="protein sequence ID" value="EAQ93175.1"/>
    <property type="molecule type" value="Genomic_DNA"/>
</dbReference>
<keyword evidence="3" id="KW-1185">Reference proteome</keyword>
<feature type="compositionally biased region" description="Basic residues" evidence="1">
    <location>
        <begin position="442"/>
        <end position="451"/>
    </location>
</feature>